<accession>A0A1J1IKG2</accession>
<dbReference type="PANTHER" id="PTHR46958:SF1">
    <property type="entry name" value="B-CELL RECEPTOR CD22"/>
    <property type="match status" value="1"/>
</dbReference>
<organism evidence="8 9">
    <name type="scientific">Clunio marinus</name>
    <dbReference type="NCBI Taxonomy" id="568069"/>
    <lineage>
        <taxon>Eukaryota</taxon>
        <taxon>Metazoa</taxon>
        <taxon>Ecdysozoa</taxon>
        <taxon>Arthropoda</taxon>
        <taxon>Hexapoda</taxon>
        <taxon>Insecta</taxon>
        <taxon>Pterygota</taxon>
        <taxon>Neoptera</taxon>
        <taxon>Endopterygota</taxon>
        <taxon>Diptera</taxon>
        <taxon>Nematocera</taxon>
        <taxon>Chironomoidea</taxon>
        <taxon>Chironomidae</taxon>
        <taxon>Clunio</taxon>
    </lineage>
</organism>
<feature type="domain" description="Ig-like" evidence="7">
    <location>
        <begin position="30"/>
        <end position="128"/>
    </location>
</feature>
<dbReference type="SMART" id="SM00409">
    <property type="entry name" value="IG"/>
    <property type="match status" value="7"/>
</dbReference>
<dbReference type="OrthoDB" id="6106100at2759"/>
<dbReference type="Pfam" id="PF08205">
    <property type="entry name" value="C2-set_2"/>
    <property type="match status" value="2"/>
</dbReference>
<dbReference type="InterPro" id="IPR007110">
    <property type="entry name" value="Ig-like_dom"/>
</dbReference>
<dbReference type="InterPro" id="IPR003599">
    <property type="entry name" value="Ig_sub"/>
</dbReference>
<feature type="signal peptide" evidence="6">
    <location>
        <begin position="1"/>
        <end position="19"/>
    </location>
</feature>
<dbReference type="SUPFAM" id="SSF48726">
    <property type="entry name" value="Immunoglobulin"/>
    <property type="match status" value="9"/>
</dbReference>
<feature type="domain" description="Ig-like" evidence="7">
    <location>
        <begin position="356"/>
        <end position="448"/>
    </location>
</feature>
<dbReference type="GO" id="GO:0019903">
    <property type="term" value="F:protein phosphatase binding"/>
    <property type="evidence" value="ECO:0007669"/>
    <property type="project" value="TreeGrafter"/>
</dbReference>
<dbReference type="GO" id="GO:0055037">
    <property type="term" value="C:recycling endosome"/>
    <property type="evidence" value="ECO:0007669"/>
    <property type="project" value="TreeGrafter"/>
</dbReference>
<evidence type="ECO:0000256" key="2">
    <source>
        <dbReference type="ARBA" id="ARBA00023136"/>
    </source>
</evidence>
<dbReference type="SMART" id="SM00408">
    <property type="entry name" value="IGc2"/>
    <property type="match status" value="6"/>
</dbReference>
<feature type="domain" description="Ig-like" evidence="7">
    <location>
        <begin position="245"/>
        <end position="349"/>
    </location>
</feature>
<protein>
    <submittedName>
        <fullName evidence="8">CLUMA_CG012880, isoform A</fullName>
    </submittedName>
</protein>
<feature type="domain" description="Ig-like" evidence="7">
    <location>
        <begin position="788"/>
        <end position="870"/>
    </location>
</feature>
<proteinExistence type="predicted"/>
<dbReference type="GO" id="GO:0050859">
    <property type="term" value="P:negative regulation of B cell receptor signaling pathway"/>
    <property type="evidence" value="ECO:0007669"/>
    <property type="project" value="TreeGrafter"/>
</dbReference>
<dbReference type="Proteomes" id="UP000183832">
    <property type="component" value="Unassembled WGS sequence"/>
</dbReference>
<feature type="region of interest" description="Disordered" evidence="4">
    <location>
        <begin position="1142"/>
        <end position="1215"/>
    </location>
</feature>
<dbReference type="GO" id="GO:0009897">
    <property type="term" value="C:external side of plasma membrane"/>
    <property type="evidence" value="ECO:0007669"/>
    <property type="project" value="TreeGrafter"/>
</dbReference>
<name>A0A1J1IKG2_9DIPT</name>
<evidence type="ECO:0000256" key="6">
    <source>
        <dbReference type="SAM" id="SignalP"/>
    </source>
</evidence>
<dbReference type="PROSITE" id="PS50835">
    <property type="entry name" value="IG_LIKE"/>
    <property type="match status" value="9"/>
</dbReference>
<evidence type="ECO:0000256" key="3">
    <source>
        <dbReference type="ARBA" id="ARBA00023157"/>
    </source>
</evidence>
<dbReference type="GO" id="GO:0033691">
    <property type="term" value="F:sialic acid binding"/>
    <property type="evidence" value="ECO:0007669"/>
    <property type="project" value="TreeGrafter"/>
</dbReference>
<keyword evidence="5" id="KW-0812">Transmembrane</keyword>
<feature type="domain" description="Ig-like" evidence="7">
    <location>
        <begin position="581"/>
        <end position="665"/>
    </location>
</feature>
<sequence length="1302" mass="146434">MRVLLLLLFSFYCLQGCYGSEVETKSVIRGQSTTLTCPIDITNCGELHSIKWFKGSERIGVASGDGKFSQVEGSISDRLAINYSPGRFVKLDIKSIQIDDEDTYSCEVTYLEPLETCDTTGEYQTNVNVVVPPSSIQMKRKDDTLIRNGTTIGPLKEGHRLEMNCEVRGARPQPTIGWYRGGRKLPAEESVDPDDFNRGLFTVNSKLKLSLSRQELGKTLECRVKTTDDDPIISNQLFIDLEVRPTEIHLDGVKSHVVEGSRVLLQCHVLGARPAANISWYNSSKLIDDSNKLTTISTTASLQSDGTFETSSQLIFTATRFENDAMIRCEADNIVMRNDMDKPLQQFLSLEVMYPPVVRVTPENMTINETGEFLLFCSYDANPASLASIRWLQNNSVINLNQSRFDGGHPEQTALLVKNATRYDIGSYSCELTNQVGTGTSENGAVIDVQYKPTVTIRFEPTSPIIENDHVNVTLHCDVNDGNPRKLLKVQWMIDGMVLTELPECNEDSFDDDADDDEDEDDDDEGKSRKNQNYFCFIDPTKILLQNVNREFLGNYSCRGFNAAGWGDESESKLLDIFYEPGNASISVDPPIPLKGKSMELSCSVEDSGNPKSTRFHWLRGDEPVKDIVTSIWTIDPVILDSRNNFSCYAFNDGGNGTLATIYIDVQVAPSFINNLSPYTGFLYSEPNVMLSCRVECVPECSIFWFRDGNLIDNNNPRYYIKKTMMPADTYTGDFESVLSELYFNISAWPNHRLDSSKDSANYSCSSSNNSVGLGVRSVTSFGVEYPPENVTITPTEVQVVEGKTPAYLLCSASAHPNPQFHWKRFGSNDVLMSTAALKFTRGLNRTDKGVYSCIVENKHGSNVANITMNILYAPNCTITRSEEEGDDTLICVADGNPTDYKYEWDFKSENETENESFDFEIRDTKSYLRLGDVPNKRVYYCRANNSVVDLVGPGSFCEITVEGKQTIKLFILKGHLMWYQKPLAPLIIVAILVGCLIAVIILICIIICMCRRRRKRSSMEKSLVDTKPNDPNAAPCENYENLPFHGLQSPPTKFNYLTAPANNLNVNLVHHQQKPFVSHPYSEHYYYESSNNNNRTYNSSTPNSTIRSVKNYRKPHPPVGSALHVVPTNVNYNVVMNTSTPNSSYQATNPLTNNLNHSYNNTNSHKYSNNNVSQNNNLNHSNVSYQNKKIDQNNTSNLSRRSSQSSSSHEWMSEKPHSLSLCINRINLKKSNKNTSSSGAQFQSMRCRKHRNRNHFFNTSTTTSYQKYKLTKSCSNDTVNSDKPSDPDDSLYIKRSDTYIY</sequence>
<feature type="domain" description="Ig-like" evidence="7">
    <location>
        <begin position="875"/>
        <end position="961"/>
    </location>
</feature>
<feature type="compositionally biased region" description="Acidic residues" evidence="4">
    <location>
        <begin position="505"/>
        <end position="525"/>
    </location>
</feature>
<gene>
    <name evidence="8" type="primary">similar to Hemicentin-1</name>
    <name evidence="8" type="ORF">CLUMA_CG012880</name>
</gene>
<keyword evidence="5" id="KW-1133">Transmembrane helix</keyword>
<keyword evidence="3" id="KW-1015">Disulfide bond</keyword>
<dbReference type="InterPro" id="IPR013783">
    <property type="entry name" value="Ig-like_fold"/>
</dbReference>
<evidence type="ECO:0000256" key="5">
    <source>
        <dbReference type="SAM" id="Phobius"/>
    </source>
</evidence>
<feature type="chain" id="PRO_5012995277" evidence="6">
    <location>
        <begin position="20"/>
        <end position="1302"/>
    </location>
</feature>
<keyword evidence="2 5" id="KW-0472">Membrane</keyword>
<evidence type="ECO:0000259" key="7">
    <source>
        <dbReference type="PROSITE" id="PS50835"/>
    </source>
</evidence>
<feature type="compositionally biased region" description="Low complexity" evidence="4">
    <location>
        <begin position="1150"/>
        <end position="1209"/>
    </location>
</feature>
<dbReference type="InterPro" id="IPR003598">
    <property type="entry name" value="Ig_sub2"/>
</dbReference>
<evidence type="ECO:0000313" key="9">
    <source>
        <dbReference type="Proteomes" id="UP000183832"/>
    </source>
</evidence>
<dbReference type="InterPro" id="IPR036179">
    <property type="entry name" value="Ig-like_dom_sf"/>
</dbReference>
<dbReference type="Gene3D" id="2.60.40.10">
    <property type="entry name" value="Immunoglobulins"/>
    <property type="match status" value="8"/>
</dbReference>
<feature type="region of interest" description="Disordered" evidence="4">
    <location>
        <begin position="505"/>
        <end position="529"/>
    </location>
</feature>
<dbReference type="GO" id="GO:0042609">
    <property type="term" value="F:CD4 receptor binding"/>
    <property type="evidence" value="ECO:0007669"/>
    <property type="project" value="TreeGrafter"/>
</dbReference>
<comment type="subcellular location">
    <subcellularLocation>
        <location evidence="1">Membrane</location>
        <topology evidence="1">Single-pass membrane protein</topology>
    </subcellularLocation>
</comment>
<dbReference type="EMBL" id="CVRI01000051">
    <property type="protein sequence ID" value="CRK99566.1"/>
    <property type="molecule type" value="Genomic_DNA"/>
</dbReference>
<keyword evidence="9" id="KW-1185">Reference proteome</keyword>
<dbReference type="STRING" id="568069.A0A1J1IKG2"/>
<feature type="transmembrane region" description="Helical" evidence="5">
    <location>
        <begin position="984"/>
        <end position="1010"/>
    </location>
</feature>
<dbReference type="Pfam" id="PF13927">
    <property type="entry name" value="Ig_3"/>
    <property type="match status" value="2"/>
</dbReference>
<evidence type="ECO:0000256" key="4">
    <source>
        <dbReference type="SAM" id="MobiDB-lite"/>
    </source>
</evidence>
<feature type="domain" description="Ig-like" evidence="7">
    <location>
        <begin position="133"/>
        <end position="234"/>
    </location>
</feature>
<dbReference type="GO" id="GO:0005769">
    <property type="term" value="C:early endosome"/>
    <property type="evidence" value="ECO:0007669"/>
    <property type="project" value="TreeGrafter"/>
</dbReference>
<evidence type="ECO:0000256" key="1">
    <source>
        <dbReference type="ARBA" id="ARBA00004167"/>
    </source>
</evidence>
<evidence type="ECO:0000313" key="8">
    <source>
        <dbReference type="EMBL" id="CRK99566.1"/>
    </source>
</evidence>
<keyword evidence="6" id="KW-0732">Signal</keyword>
<feature type="domain" description="Ig-like" evidence="7">
    <location>
        <begin position="453"/>
        <end position="576"/>
    </location>
</feature>
<dbReference type="InterPro" id="IPR013162">
    <property type="entry name" value="CD80_C2-set"/>
</dbReference>
<reference evidence="8 9" key="1">
    <citation type="submission" date="2015-04" db="EMBL/GenBank/DDBJ databases">
        <authorList>
            <person name="Syromyatnikov M.Y."/>
            <person name="Popov V.N."/>
        </authorList>
    </citation>
    <scope>NUCLEOTIDE SEQUENCE [LARGE SCALE GENOMIC DNA]</scope>
</reference>
<feature type="domain" description="Ig-like" evidence="7">
    <location>
        <begin position="670"/>
        <end position="781"/>
    </location>
</feature>
<dbReference type="PANTHER" id="PTHR46958">
    <property type="entry name" value="B-CELL RECEPTOR CD22"/>
    <property type="match status" value="1"/>
</dbReference>
<dbReference type="GO" id="GO:0070062">
    <property type="term" value="C:extracellular exosome"/>
    <property type="evidence" value="ECO:0007669"/>
    <property type="project" value="TreeGrafter"/>
</dbReference>